<dbReference type="Gene3D" id="3.40.50.300">
    <property type="entry name" value="P-loop containing nucleotide triphosphate hydrolases"/>
    <property type="match status" value="2"/>
</dbReference>
<dbReference type="GO" id="GO:0016787">
    <property type="term" value="F:hydrolase activity"/>
    <property type="evidence" value="ECO:0007669"/>
    <property type="project" value="UniProtKB-KW"/>
</dbReference>
<dbReference type="Pfam" id="PF00270">
    <property type="entry name" value="DEAD"/>
    <property type="match status" value="1"/>
</dbReference>
<keyword evidence="9" id="KW-1185">Reference proteome</keyword>
<keyword evidence="2" id="KW-0378">Hydrolase</keyword>
<dbReference type="InterPro" id="IPR050699">
    <property type="entry name" value="RNA-DNA_Helicase"/>
</dbReference>
<protein>
    <submittedName>
        <fullName evidence="8">DEAD/DEAH box helicase</fullName>
    </submittedName>
</protein>
<gene>
    <name evidence="8" type="ORF">H8R10_00885</name>
</gene>
<evidence type="ECO:0000259" key="6">
    <source>
        <dbReference type="PROSITE" id="PS51192"/>
    </source>
</evidence>
<feature type="domain" description="Helicase ATP-binding" evidence="6">
    <location>
        <begin position="60"/>
        <end position="218"/>
    </location>
</feature>
<keyword evidence="4" id="KW-0067">ATP-binding</keyword>
<evidence type="ECO:0000256" key="5">
    <source>
        <dbReference type="SAM" id="MobiDB-lite"/>
    </source>
</evidence>
<dbReference type="GO" id="GO:0055087">
    <property type="term" value="C:Ski complex"/>
    <property type="evidence" value="ECO:0007669"/>
    <property type="project" value="TreeGrafter"/>
</dbReference>
<dbReference type="InterPro" id="IPR012961">
    <property type="entry name" value="Ski2/MTR4_C"/>
</dbReference>
<dbReference type="GO" id="GO:0004386">
    <property type="term" value="F:helicase activity"/>
    <property type="evidence" value="ECO:0007669"/>
    <property type="project" value="UniProtKB-KW"/>
</dbReference>
<keyword evidence="1" id="KW-0547">Nucleotide-binding</keyword>
<dbReference type="SUPFAM" id="SSF52540">
    <property type="entry name" value="P-loop containing nucleoside triphosphate hydrolases"/>
    <property type="match status" value="1"/>
</dbReference>
<dbReference type="Gene3D" id="1.10.3380.30">
    <property type="match status" value="1"/>
</dbReference>
<dbReference type="GO" id="GO:0005524">
    <property type="term" value="F:ATP binding"/>
    <property type="evidence" value="ECO:0007669"/>
    <property type="project" value="UniProtKB-KW"/>
</dbReference>
<dbReference type="SMART" id="SM00490">
    <property type="entry name" value="HELICc"/>
    <property type="match status" value="1"/>
</dbReference>
<dbReference type="PANTHER" id="PTHR12131:SF1">
    <property type="entry name" value="ATP-DEPENDENT RNA HELICASE SUPV3L1, MITOCHONDRIAL-RELATED"/>
    <property type="match status" value="1"/>
</dbReference>
<feature type="domain" description="Helicase C-terminal" evidence="7">
    <location>
        <begin position="306"/>
        <end position="485"/>
    </location>
</feature>
<reference evidence="8 9" key="1">
    <citation type="submission" date="2020-08" db="EMBL/GenBank/DDBJ databases">
        <title>Winkia gen. nov., sp. nov., isolated from faeces of the Anser albifrons in China.</title>
        <authorList>
            <person name="Liu Q."/>
        </authorList>
    </citation>
    <scope>NUCLEOTIDE SEQUENCE [LARGE SCALE GENOMIC DNA]</scope>
    <source>
        <strain evidence="8 9">C62</strain>
    </source>
</reference>
<dbReference type="Pfam" id="PF08148">
    <property type="entry name" value="DSHCT"/>
    <property type="match status" value="1"/>
</dbReference>
<accession>A0A8I0GAR0</accession>
<dbReference type="PROSITE" id="PS51194">
    <property type="entry name" value="HELICASE_CTER"/>
    <property type="match status" value="1"/>
</dbReference>
<evidence type="ECO:0000256" key="4">
    <source>
        <dbReference type="ARBA" id="ARBA00022840"/>
    </source>
</evidence>
<evidence type="ECO:0000256" key="2">
    <source>
        <dbReference type="ARBA" id="ARBA00022801"/>
    </source>
</evidence>
<dbReference type="InterPro" id="IPR014001">
    <property type="entry name" value="Helicase_ATP-bd"/>
</dbReference>
<feature type="compositionally biased region" description="Basic residues" evidence="5">
    <location>
        <begin position="1"/>
        <end position="11"/>
    </location>
</feature>
<dbReference type="GO" id="GO:0003676">
    <property type="term" value="F:nucleic acid binding"/>
    <property type="evidence" value="ECO:0007669"/>
    <property type="project" value="InterPro"/>
</dbReference>
<proteinExistence type="predicted"/>
<evidence type="ECO:0000259" key="7">
    <source>
        <dbReference type="PROSITE" id="PS51194"/>
    </source>
</evidence>
<feature type="region of interest" description="Disordered" evidence="5">
    <location>
        <begin position="1"/>
        <end position="25"/>
    </location>
</feature>
<keyword evidence="3 8" id="KW-0347">Helicase</keyword>
<organism evidence="8 9">
    <name type="scientific">Nanchangia anserum</name>
    <dbReference type="NCBI Taxonomy" id="2692125"/>
    <lineage>
        <taxon>Bacteria</taxon>
        <taxon>Bacillati</taxon>
        <taxon>Actinomycetota</taxon>
        <taxon>Actinomycetes</taxon>
        <taxon>Actinomycetales</taxon>
        <taxon>Actinomycetaceae</taxon>
        <taxon>Nanchangia</taxon>
    </lineage>
</organism>
<evidence type="ECO:0000256" key="1">
    <source>
        <dbReference type="ARBA" id="ARBA00022741"/>
    </source>
</evidence>
<dbReference type="SMART" id="SM01142">
    <property type="entry name" value="DSHCT"/>
    <property type="match status" value="1"/>
</dbReference>
<dbReference type="RefSeq" id="WP_191070900.1">
    <property type="nucleotide sequence ID" value="NZ_CP060506.1"/>
</dbReference>
<dbReference type="InterPro" id="IPR027417">
    <property type="entry name" value="P-loop_NTPase"/>
</dbReference>
<dbReference type="GO" id="GO:0070478">
    <property type="term" value="P:nuclear-transcribed mRNA catabolic process, 3'-5' exonucleolytic nonsense-mediated decay"/>
    <property type="evidence" value="ECO:0007669"/>
    <property type="project" value="TreeGrafter"/>
</dbReference>
<name>A0A8I0GAR0_9ACTO</name>
<dbReference type="Proteomes" id="UP000627538">
    <property type="component" value="Unassembled WGS sequence"/>
</dbReference>
<dbReference type="PROSITE" id="PS51192">
    <property type="entry name" value="HELICASE_ATP_BIND_1"/>
    <property type="match status" value="1"/>
</dbReference>
<dbReference type="InterPro" id="IPR001650">
    <property type="entry name" value="Helicase_C-like"/>
</dbReference>
<dbReference type="AlphaFoldDB" id="A0A8I0GAR0"/>
<dbReference type="PANTHER" id="PTHR12131">
    <property type="entry name" value="ATP-DEPENDENT RNA AND DNA HELICASE"/>
    <property type="match status" value="1"/>
</dbReference>
<sequence length="905" mass="99333">MSPARRPRRRSTGTEGADEDLSPAQRYAAFTRRQAETSPRLRFFLDGLDFFPDDYQLDAMRALDRGHGVLVAAPTGAGKTLIAEYALTCAVDAGERAFYTTPIKALSNQKYRDLCARFSEDTVGLATGDVTINAHAPIVVMTTEVARNMLYRGDSRVSDLGIVVMDEVHYLADHFRGPVWEEVILHLPDYVRIVSLSATVSNAEEFGEWLREVRGDTDVIVSERRPVPLLQHMCVGGQIYPLFADGGSSKLNRALTSTISGSRPRPGHRRHRERRPIRRSSIVEIVGDLAEKQMLPAICFIFSRLGCDQTVSALLTSGLLLTTPAEAAQIGAHITHACADLDHATRKALRLAEFQAAAEAGIAAHHAGMIPLLKDLVEELFTAGLLKVVCATETLALGINMPAKTVVIPSLEKWNGRERVRLTPGQYTQLTGRAGRRSLDTVGHAVVCYQRDQPPEVVASLASKRSYALVSAFHPTYNMSVNLLMRMSVSEARSLMERSFAQFQADRAVVGKAAYAARLDRKIARAAESLTCSRGDFLAYVRLTQRLRDAEHARPNAAQRDEARDLITAARVGDVLAYRDDDGAQRTGLVVAQSEDDGLFRLDVLTRKAGVLTLSARNAPMSVLGHLDLAGLRATRPRDRQRLASQLRRAEREWGWSPSPFAPTVEQLREDVRTHPCHRCPDRKAHQAKARTYIRRMRKREGVDRDIARQTSSIGTTFERVREVLTVLGYLTEDGTLTDAGRLLALIHTEYDLLLSEVIRAGALTKLGAADLAGALSACIYVPRSETTGESIQATRHRSALHRALGAIEDAKARIGAVESEAQAPRTGQPDPAMARAVTRWASGAGLEDILDQVEGLTPGDFVRHIKQVIDLLRQLRLAAPDMATSATAAISALRRGVVAWGDPR</sequence>
<comment type="caution">
    <text evidence="8">The sequence shown here is derived from an EMBL/GenBank/DDBJ whole genome shotgun (WGS) entry which is preliminary data.</text>
</comment>
<evidence type="ECO:0000256" key="3">
    <source>
        <dbReference type="ARBA" id="ARBA00022806"/>
    </source>
</evidence>
<evidence type="ECO:0000313" key="9">
    <source>
        <dbReference type="Proteomes" id="UP000627538"/>
    </source>
</evidence>
<dbReference type="InterPro" id="IPR011545">
    <property type="entry name" value="DEAD/DEAH_box_helicase_dom"/>
</dbReference>
<dbReference type="CDD" id="cd18795">
    <property type="entry name" value="SF2_C_Ski2"/>
    <property type="match status" value="1"/>
</dbReference>
<dbReference type="Pfam" id="PF00271">
    <property type="entry name" value="Helicase_C"/>
    <property type="match status" value="1"/>
</dbReference>
<dbReference type="EMBL" id="JACRUO010000001">
    <property type="protein sequence ID" value="MBD3688801.1"/>
    <property type="molecule type" value="Genomic_DNA"/>
</dbReference>
<evidence type="ECO:0000313" key="8">
    <source>
        <dbReference type="EMBL" id="MBD3688801.1"/>
    </source>
</evidence>
<dbReference type="SMART" id="SM00487">
    <property type="entry name" value="DEXDc"/>
    <property type="match status" value="1"/>
</dbReference>